<accession>A0A0G1RTY2</accession>
<evidence type="ECO:0000256" key="8">
    <source>
        <dbReference type="ARBA" id="ARBA00023196"/>
    </source>
</evidence>
<evidence type="ECO:0000256" key="2">
    <source>
        <dbReference type="ARBA" id="ARBA00004170"/>
    </source>
</evidence>
<dbReference type="Proteomes" id="UP000033860">
    <property type="component" value="Unassembled WGS sequence"/>
</dbReference>
<dbReference type="GO" id="GO:0005886">
    <property type="term" value="C:plasma membrane"/>
    <property type="evidence" value="ECO:0007669"/>
    <property type="project" value="UniProtKB-SubCell"/>
</dbReference>
<proteinExistence type="inferred from homology"/>
<dbReference type="NCBIfam" id="TIGR01146">
    <property type="entry name" value="ATPsyn_F1gamma"/>
    <property type="match status" value="1"/>
</dbReference>
<comment type="subunit">
    <text evidence="10">F-type ATPases have 2 components, CF(1) - the catalytic core - and CF(0) - the membrane proton channel. CF(1) has five subunits: alpha(3), beta(3), gamma(1), delta(1), epsilon(1). CF(0) has three main subunits: a, b and c.</text>
</comment>
<dbReference type="InterPro" id="IPR035968">
    <property type="entry name" value="ATP_synth_F1_ATPase_gsu"/>
</dbReference>
<dbReference type="GO" id="GO:0045259">
    <property type="term" value="C:proton-transporting ATP synthase complex"/>
    <property type="evidence" value="ECO:0007669"/>
    <property type="project" value="UniProtKB-KW"/>
</dbReference>
<reference evidence="11 12" key="1">
    <citation type="journal article" date="2015" name="Nature">
        <title>rRNA introns, odd ribosomes, and small enigmatic genomes across a large radiation of phyla.</title>
        <authorList>
            <person name="Brown C.T."/>
            <person name="Hug L.A."/>
            <person name="Thomas B.C."/>
            <person name="Sharon I."/>
            <person name="Castelle C.J."/>
            <person name="Singh A."/>
            <person name="Wilkins M.J."/>
            <person name="Williams K.H."/>
            <person name="Banfield J.F."/>
        </authorList>
    </citation>
    <scope>NUCLEOTIDE SEQUENCE [LARGE SCALE GENOMIC DNA]</scope>
</reference>
<dbReference type="PANTHER" id="PTHR11693:SF22">
    <property type="entry name" value="ATP SYNTHASE SUBUNIT GAMMA, MITOCHONDRIAL"/>
    <property type="match status" value="1"/>
</dbReference>
<evidence type="ECO:0000313" key="11">
    <source>
        <dbReference type="EMBL" id="KKU60764.1"/>
    </source>
</evidence>
<comment type="similarity">
    <text evidence="3 10">Belongs to the ATPase gamma chain family.</text>
</comment>
<evidence type="ECO:0000256" key="9">
    <source>
        <dbReference type="ARBA" id="ARBA00023310"/>
    </source>
</evidence>
<comment type="subcellular location">
    <subcellularLocation>
        <location evidence="10">Cell membrane</location>
        <topology evidence="10">Peripheral membrane protein</topology>
    </subcellularLocation>
    <subcellularLocation>
        <location evidence="2">Membrane</location>
        <topology evidence="2">Peripheral membrane protein</topology>
    </subcellularLocation>
</comment>
<dbReference type="EMBL" id="LCNT01000007">
    <property type="protein sequence ID" value="KKU60764.1"/>
    <property type="molecule type" value="Genomic_DNA"/>
</dbReference>
<dbReference type="InterPro" id="IPR000131">
    <property type="entry name" value="ATP_synth_F1_gsu"/>
</dbReference>
<evidence type="ECO:0000256" key="4">
    <source>
        <dbReference type="ARBA" id="ARBA00022448"/>
    </source>
</evidence>
<evidence type="ECO:0000313" key="12">
    <source>
        <dbReference type="Proteomes" id="UP000033860"/>
    </source>
</evidence>
<dbReference type="GO" id="GO:0005524">
    <property type="term" value="F:ATP binding"/>
    <property type="evidence" value="ECO:0007669"/>
    <property type="project" value="UniProtKB-UniRule"/>
</dbReference>
<dbReference type="Gene3D" id="1.10.287.80">
    <property type="entry name" value="ATP synthase, gamma subunit, helix hairpin domain"/>
    <property type="match status" value="1"/>
</dbReference>
<keyword evidence="10" id="KW-1003">Cell membrane</keyword>
<comment type="function">
    <text evidence="1 10">Produces ATP from ADP in the presence of a proton gradient across the membrane. The gamma chain is believed to be important in regulating ATPase activity and the flow of protons through the CF(0) complex.</text>
</comment>
<keyword evidence="9 10" id="KW-0066">ATP synthesis</keyword>
<keyword evidence="5 10" id="KW-0375">Hydrogen ion transport</keyword>
<evidence type="ECO:0000256" key="7">
    <source>
        <dbReference type="ARBA" id="ARBA00023136"/>
    </source>
</evidence>
<comment type="caution">
    <text evidence="11">The sequence shown here is derived from an EMBL/GenBank/DDBJ whole genome shotgun (WGS) entry which is preliminary data.</text>
</comment>
<dbReference type="PRINTS" id="PR00126">
    <property type="entry name" value="ATPASEGAMMA"/>
</dbReference>
<dbReference type="AlphaFoldDB" id="A0A0G1RTY2"/>
<dbReference type="CDD" id="cd12151">
    <property type="entry name" value="F1-ATPase_gamma"/>
    <property type="match status" value="1"/>
</dbReference>
<keyword evidence="4 10" id="KW-0813">Transport</keyword>
<protein>
    <recommendedName>
        <fullName evidence="10">ATP synthase gamma chain</fullName>
    </recommendedName>
    <alternativeName>
        <fullName evidence="10">ATP synthase F1 sector gamma subunit</fullName>
    </alternativeName>
    <alternativeName>
        <fullName evidence="10">F-ATPase gamma subunit</fullName>
    </alternativeName>
</protein>
<keyword evidence="6 10" id="KW-0406">Ion transport</keyword>
<organism evidence="11 12">
    <name type="scientific">Candidatus Beckwithbacteria bacterium GW2011_GWB1_47_15</name>
    <dbReference type="NCBI Taxonomy" id="1618371"/>
    <lineage>
        <taxon>Bacteria</taxon>
        <taxon>Candidatus Beckwithiibacteriota</taxon>
    </lineage>
</organism>
<dbReference type="Gene3D" id="3.40.1380.10">
    <property type="match status" value="1"/>
</dbReference>
<dbReference type="PANTHER" id="PTHR11693">
    <property type="entry name" value="ATP SYNTHASE GAMMA CHAIN"/>
    <property type="match status" value="1"/>
</dbReference>
<name>A0A0G1RTY2_9BACT</name>
<dbReference type="HAMAP" id="MF_00815">
    <property type="entry name" value="ATP_synth_gamma_bact"/>
    <property type="match status" value="1"/>
</dbReference>
<evidence type="ECO:0000256" key="6">
    <source>
        <dbReference type="ARBA" id="ARBA00023065"/>
    </source>
</evidence>
<dbReference type="GO" id="GO:0046933">
    <property type="term" value="F:proton-transporting ATP synthase activity, rotational mechanism"/>
    <property type="evidence" value="ECO:0007669"/>
    <property type="project" value="UniProtKB-UniRule"/>
</dbReference>
<evidence type="ECO:0000256" key="10">
    <source>
        <dbReference type="HAMAP-Rule" id="MF_00815"/>
    </source>
</evidence>
<gene>
    <name evidence="10" type="primary">atpG</name>
    <name evidence="11" type="ORF">UX85_C0007G0051</name>
</gene>
<dbReference type="GO" id="GO:0042777">
    <property type="term" value="P:proton motive force-driven plasma membrane ATP synthesis"/>
    <property type="evidence" value="ECO:0007669"/>
    <property type="project" value="UniProtKB-UniRule"/>
</dbReference>
<dbReference type="PATRIC" id="fig|1618371.3.peg.967"/>
<dbReference type="Pfam" id="PF00231">
    <property type="entry name" value="ATP-synt"/>
    <property type="match status" value="1"/>
</dbReference>
<keyword evidence="8 10" id="KW-0139">CF(1)</keyword>
<sequence length="306" mass="33982">MSSTRLIKRRIKSAQNISQITKAMEMVSASKMKRAQQQALASRPYSEKMAAIIASIAAAARANYDHFLLSDPRLRWNTQEEFNTLVIVLSTDKSLCGGLNTNLFRGLEDWLKSAPTNLKLPAKNKISFITVGKKAKEHILKTQKNLLAEFPQLGDKPRLTDVLPLTQLVMDGFASHQFQMIFVVYMEFISTIAQKLAVKQLLPIDPLTLTAPGQTPAQDYGGQYLFEPSAGQIFSQLLPRYIELQLYHIVIEALASEHSARMVAMSAASDNAADIVSDLTLEFNQARQTKITNELLDVTGARMALA</sequence>
<evidence type="ECO:0000256" key="1">
    <source>
        <dbReference type="ARBA" id="ARBA00003456"/>
    </source>
</evidence>
<dbReference type="SUPFAM" id="SSF52943">
    <property type="entry name" value="ATP synthase (F1-ATPase), gamma subunit"/>
    <property type="match status" value="1"/>
</dbReference>
<keyword evidence="7 10" id="KW-0472">Membrane</keyword>
<evidence type="ECO:0000256" key="5">
    <source>
        <dbReference type="ARBA" id="ARBA00022781"/>
    </source>
</evidence>
<evidence type="ECO:0000256" key="3">
    <source>
        <dbReference type="ARBA" id="ARBA00007681"/>
    </source>
</evidence>